<keyword evidence="3" id="KW-1185">Reference proteome</keyword>
<dbReference type="AlphaFoldDB" id="A0A3Q9FT90"/>
<dbReference type="Proteomes" id="UP000267900">
    <property type="component" value="Chromosome"/>
</dbReference>
<reference evidence="2 3" key="1">
    <citation type="submission" date="2018-12" db="EMBL/GenBank/DDBJ databases">
        <title>The whole draft genome of Streptomyce luteoverticillatus CGMCC 15060.</title>
        <authorList>
            <person name="Feng Z."/>
            <person name="Chen G."/>
            <person name="Zhang J."/>
            <person name="Zhu H."/>
            <person name="Yu X."/>
            <person name="Zhang W."/>
            <person name="Zhang X."/>
        </authorList>
    </citation>
    <scope>NUCLEOTIDE SEQUENCE [LARGE SCALE GENOMIC DNA]</scope>
    <source>
        <strain evidence="2 3">CGMCC 15060</strain>
    </source>
</reference>
<evidence type="ECO:0000259" key="1">
    <source>
        <dbReference type="PROSITE" id="PS50943"/>
    </source>
</evidence>
<evidence type="ECO:0000313" key="3">
    <source>
        <dbReference type="Proteomes" id="UP000267900"/>
    </source>
</evidence>
<dbReference type="SMART" id="SM00530">
    <property type="entry name" value="HTH_XRE"/>
    <property type="match status" value="1"/>
</dbReference>
<dbReference type="InterPro" id="IPR043917">
    <property type="entry name" value="DUF5753"/>
</dbReference>
<proteinExistence type="predicted"/>
<gene>
    <name evidence="2" type="ORF">EKH77_10105</name>
</gene>
<dbReference type="CDD" id="cd00093">
    <property type="entry name" value="HTH_XRE"/>
    <property type="match status" value="1"/>
</dbReference>
<organism evidence="2 3">
    <name type="scientific">Streptomyces luteoverticillatus</name>
    <name type="common">Streptoverticillium luteoverticillatus</name>
    <dbReference type="NCBI Taxonomy" id="66425"/>
    <lineage>
        <taxon>Bacteria</taxon>
        <taxon>Bacillati</taxon>
        <taxon>Actinomycetota</taxon>
        <taxon>Actinomycetes</taxon>
        <taxon>Kitasatosporales</taxon>
        <taxon>Streptomycetaceae</taxon>
        <taxon>Streptomyces</taxon>
    </lineage>
</organism>
<accession>A0A3Q9FT90</accession>
<dbReference type="PROSITE" id="PS50943">
    <property type="entry name" value="HTH_CROC1"/>
    <property type="match status" value="1"/>
</dbReference>
<dbReference type="InterPro" id="IPR001387">
    <property type="entry name" value="Cro/C1-type_HTH"/>
</dbReference>
<dbReference type="Gene3D" id="1.10.260.40">
    <property type="entry name" value="lambda repressor-like DNA-binding domains"/>
    <property type="match status" value="1"/>
</dbReference>
<feature type="domain" description="HTH cro/C1-type" evidence="1">
    <location>
        <begin position="19"/>
        <end position="73"/>
    </location>
</feature>
<sequence>MAPNAPLPTVRRRRLGAELRRLRERADLSATEAGVRFGITQSRISNIEAGRYGVSAERVRALARTYECSDEGLISALAAMAGERKRGWWEEYRETLPSSLLDLAEAEHHATGIRVAQAITVPGLLQTPEHARAIFREFVPALMPHEVEYRVSHRIKRQQILFRDPPPPYTAVVHEAALRMRFGGSETANAQLAHLLAMSERDNIHIVVIPFSGTSFPVSGHGVDYFYGPVRQLDTVQLDAAHGGQLVDAAASLERYRLMLDRMEDVALSASASRDLIHHLAKSA</sequence>
<dbReference type="SUPFAM" id="SSF47413">
    <property type="entry name" value="lambda repressor-like DNA-binding domains"/>
    <property type="match status" value="1"/>
</dbReference>
<dbReference type="InterPro" id="IPR010982">
    <property type="entry name" value="Lambda_DNA-bd_dom_sf"/>
</dbReference>
<name>A0A3Q9FT90_STRLT</name>
<dbReference type="EMBL" id="CP034587">
    <property type="protein sequence ID" value="AZQ71516.1"/>
    <property type="molecule type" value="Genomic_DNA"/>
</dbReference>
<dbReference type="GO" id="GO:0003677">
    <property type="term" value="F:DNA binding"/>
    <property type="evidence" value="ECO:0007669"/>
    <property type="project" value="InterPro"/>
</dbReference>
<evidence type="ECO:0000313" key="2">
    <source>
        <dbReference type="EMBL" id="AZQ71516.1"/>
    </source>
</evidence>
<dbReference type="OrthoDB" id="3462393at2"/>
<protein>
    <submittedName>
        <fullName evidence="2">XRE family transcriptional regulator</fullName>
    </submittedName>
</protein>
<dbReference type="Pfam" id="PF19054">
    <property type="entry name" value="DUF5753"/>
    <property type="match status" value="1"/>
</dbReference>
<dbReference type="Pfam" id="PF13560">
    <property type="entry name" value="HTH_31"/>
    <property type="match status" value="1"/>
</dbReference>